<feature type="domain" description="Ketoreductase" evidence="4">
    <location>
        <begin position="9"/>
        <end position="182"/>
    </location>
</feature>
<dbReference type="Pfam" id="PF13561">
    <property type="entry name" value="adh_short_C2"/>
    <property type="match status" value="1"/>
</dbReference>
<evidence type="ECO:0000256" key="2">
    <source>
        <dbReference type="ARBA" id="ARBA00023002"/>
    </source>
</evidence>
<gene>
    <name evidence="5" type="primary">dhbA</name>
    <name evidence="5" type="ORF">ABXS05_14620</name>
</gene>
<dbReference type="Gene3D" id="3.40.50.720">
    <property type="entry name" value="NAD(P)-binding Rossmann-like Domain"/>
    <property type="match status" value="1"/>
</dbReference>
<dbReference type="EMBL" id="JBFNQD010000004">
    <property type="protein sequence ID" value="MEW9306782.1"/>
    <property type="molecule type" value="Genomic_DNA"/>
</dbReference>
<dbReference type="PROSITE" id="PS00061">
    <property type="entry name" value="ADH_SHORT"/>
    <property type="match status" value="1"/>
</dbReference>
<reference evidence="5 6" key="1">
    <citation type="submission" date="2024-07" db="EMBL/GenBank/DDBJ databases">
        <title>Description of Labrys sedimenti sp. nov., isolated from a diclofenac-degrading enrichment culture.</title>
        <authorList>
            <person name="Tancsics A."/>
            <person name="Csepanyi A."/>
        </authorList>
    </citation>
    <scope>NUCLEOTIDE SEQUENCE [LARGE SCALE GENOMIC DNA]</scope>
    <source>
        <strain evidence="5 6">LMG 23578</strain>
    </source>
</reference>
<keyword evidence="6" id="KW-1185">Reference proteome</keyword>
<evidence type="ECO:0000256" key="1">
    <source>
        <dbReference type="ARBA" id="ARBA00006484"/>
    </source>
</evidence>
<dbReference type="InterPro" id="IPR020904">
    <property type="entry name" value="Sc_DH/Rdtase_CS"/>
</dbReference>
<dbReference type="NCBIfam" id="TIGR04316">
    <property type="entry name" value="dhbA_paeA"/>
    <property type="match status" value="1"/>
</dbReference>
<sequence>MTSWNFAGKRVLVTGAAGGIGRCVAERFRAEGARVVGLDLAAPNAGGNGNAEAELIALDITDPRQVDEVCGRILGESGSLDILVNAAGVLRLGAAEDLTLDDWQACFGVNVSGAFYLMRRCIPLFKRQRSGVIVNVASNAAHVPRVGMTAYCASKAAMVSLSHCVGLELAPFGVRCNVVSPGSTDTPMLRGMFKNPSDGQRLLAGLPEHFKLGIPLGKLASPEEIADVVLFLASDRSSHVTLQDVVVDGGATLGA</sequence>
<dbReference type="PRINTS" id="PR01397">
    <property type="entry name" value="DHBDHDRGNASE"/>
</dbReference>
<evidence type="ECO:0000313" key="5">
    <source>
        <dbReference type="EMBL" id="MEW9306782.1"/>
    </source>
</evidence>
<keyword evidence="2 5" id="KW-0560">Oxidoreductase</keyword>
<protein>
    <recommendedName>
        <fullName evidence="3">2,3-dihydro-2,3-dihydroxybenzoate dehydrogenase</fullName>
        <ecNumber evidence="3">1.3.1.28</ecNumber>
    </recommendedName>
</protein>
<dbReference type="InterPro" id="IPR003560">
    <property type="entry name" value="DHB_DH"/>
</dbReference>
<accession>A0ABV3PMA7</accession>
<dbReference type="InterPro" id="IPR057326">
    <property type="entry name" value="KR_dom"/>
</dbReference>
<dbReference type="EC" id="1.3.1.28" evidence="3"/>
<dbReference type="RefSeq" id="WP_367624407.1">
    <property type="nucleotide sequence ID" value="NZ_JBFNQD010000004.1"/>
</dbReference>
<dbReference type="PRINTS" id="PR00080">
    <property type="entry name" value="SDRFAMILY"/>
</dbReference>
<dbReference type="PANTHER" id="PTHR24321">
    <property type="entry name" value="DEHYDROGENASES, SHORT CHAIN"/>
    <property type="match status" value="1"/>
</dbReference>
<dbReference type="GO" id="GO:0008667">
    <property type="term" value="F:2,3-dihydro-2,3-dihydroxybenzoate dehydrogenase activity"/>
    <property type="evidence" value="ECO:0007669"/>
    <property type="project" value="UniProtKB-EC"/>
</dbReference>
<dbReference type="InterPro" id="IPR002347">
    <property type="entry name" value="SDR_fam"/>
</dbReference>
<comment type="caution">
    <text evidence="5">The sequence shown here is derived from an EMBL/GenBank/DDBJ whole genome shotgun (WGS) entry which is preliminary data.</text>
</comment>
<name>A0ABV3PMA7_9HYPH</name>
<evidence type="ECO:0000313" key="6">
    <source>
        <dbReference type="Proteomes" id="UP001555786"/>
    </source>
</evidence>
<organism evidence="5 6">
    <name type="scientific">Labrys neptuniae</name>
    <dbReference type="NCBI Taxonomy" id="376174"/>
    <lineage>
        <taxon>Bacteria</taxon>
        <taxon>Pseudomonadati</taxon>
        <taxon>Pseudomonadota</taxon>
        <taxon>Alphaproteobacteria</taxon>
        <taxon>Hyphomicrobiales</taxon>
        <taxon>Xanthobacteraceae</taxon>
        <taxon>Labrys</taxon>
    </lineage>
</organism>
<evidence type="ECO:0000259" key="4">
    <source>
        <dbReference type="SMART" id="SM00822"/>
    </source>
</evidence>
<comment type="similarity">
    <text evidence="1">Belongs to the short-chain dehydrogenases/reductases (SDR) family.</text>
</comment>
<dbReference type="SUPFAM" id="SSF51735">
    <property type="entry name" value="NAD(P)-binding Rossmann-fold domains"/>
    <property type="match status" value="1"/>
</dbReference>
<dbReference type="NCBIfam" id="NF006074">
    <property type="entry name" value="PRK08220.1"/>
    <property type="match status" value="1"/>
</dbReference>
<dbReference type="InterPro" id="IPR036291">
    <property type="entry name" value="NAD(P)-bd_dom_sf"/>
</dbReference>
<dbReference type="PANTHER" id="PTHR24321:SF13">
    <property type="entry name" value="2,3-DIHYDRO-2,3-DIHYDROXYBENZOATE DEHYDROGENASE"/>
    <property type="match status" value="1"/>
</dbReference>
<dbReference type="Proteomes" id="UP001555786">
    <property type="component" value="Unassembled WGS sequence"/>
</dbReference>
<evidence type="ECO:0000256" key="3">
    <source>
        <dbReference type="NCBIfam" id="TIGR04316"/>
    </source>
</evidence>
<proteinExistence type="inferred from homology"/>
<dbReference type="SMART" id="SM00822">
    <property type="entry name" value="PKS_KR"/>
    <property type="match status" value="1"/>
</dbReference>